<protein>
    <submittedName>
        <fullName evidence="1">Uncharacterized protein</fullName>
    </submittedName>
</protein>
<sequence length="42" mass="4846">MPAEVCREFVLVLLGRWYVIEHRRDVVEQGVGVERPPGARLL</sequence>
<keyword evidence="1" id="KW-0614">Plasmid</keyword>
<proteinExistence type="predicted"/>
<dbReference type="Proteomes" id="UP001235744">
    <property type="component" value="Plasmid unnamed1"/>
</dbReference>
<accession>A0ABY9J6R6</accession>
<evidence type="ECO:0000313" key="1">
    <source>
        <dbReference type="EMBL" id="WLQ62039.1"/>
    </source>
</evidence>
<geneLocation type="plasmid" evidence="1 2">
    <name>unnamed1</name>
</geneLocation>
<dbReference type="EMBL" id="CP120989">
    <property type="protein sequence ID" value="WLQ62039.1"/>
    <property type="molecule type" value="Genomic_DNA"/>
</dbReference>
<name>A0ABY9J6R6_9ACTN</name>
<evidence type="ECO:0000313" key="2">
    <source>
        <dbReference type="Proteomes" id="UP001235744"/>
    </source>
</evidence>
<gene>
    <name evidence="1" type="ORF">P8A19_41945</name>
</gene>
<reference evidence="1 2" key="1">
    <citation type="submission" date="2023-03" db="EMBL/GenBank/DDBJ databases">
        <title>Isolation and description of six Streptomyces strains from soil environments, able to metabolize different microbial glucans.</title>
        <authorList>
            <person name="Widen T."/>
            <person name="Larsbrink J."/>
        </authorList>
    </citation>
    <scope>NUCLEOTIDE SEQUENCE [LARGE SCALE GENOMIC DNA]</scope>
    <source>
        <strain evidence="1 2">Alt2</strain>
        <plasmid evidence="1 2">unnamed1</plasmid>
    </source>
</reference>
<keyword evidence="2" id="KW-1185">Reference proteome</keyword>
<organism evidence="1 2">
    <name type="scientific">Streptomyces poriferorum</name>
    <dbReference type="NCBI Taxonomy" id="2798799"/>
    <lineage>
        <taxon>Bacteria</taxon>
        <taxon>Bacillati</taxon>
        <taxon>Actinomycetota</taxon>
        <taxon>Actinomycetes</taxon>
        <taxon>Kitasatosporales</taxon>
        <taxon>Streptomycetaceae</taxon>
        <taxon>Streptomyces</taxon>
    </lineage>
</organism>